<evidence type="ECO:0000313" key="3">
    <source>
        <dbReference type="EMBL" id="GAA1162967.1"/>
    </source>
</evidence>
<dbReference type="EMBL" id="BAAAJE010000030">
    <property type="protein sequence ID" value="GAA1162967.1"/>
    <property type="molecule type" value="Genomic_DNA"/>
</dbReference>
<dbReference type="InterPro" id="IPR005149">
    <property type="entry name" value="Tscrpt_reg_PadR_N"/>
</dbReference>
<dbReference type="PANTHER" id="PTHR43252:SF2">
    <property type="entry name" value="TRANSCRIPTION REGULATOR, PADR-LIKE FAMILY"/>
    <property type="match status" value="1"/>
</dbReference>
<dbReference type="Gene3D" id="6.10.140.190">
    <property type="match status" value="1"/>
</dbReference>
<dbReference type="Pfam" id="PF03551">
    <property type="entry name" value="PadR"/>
    <property type="match status" value="1"/>
</dbReference>
<evidence type="ECO:0000259" key="1">
    <source>
        <dbReference type="Pfam" id="PF03551"/>
    </source>
</evidence>
<proteinExistence type="predicted"/>
<keyword evidence="4" id="KW-1185">Reference proteome</keyword>
<dbReference type="Gene3D" id="1.10.10.10">
    <property type="entry name" value="Winged helix-like DNA-binding domain superfamily/Winged helix DNA-binding domain"/>
    <property type="match status" value="1"/>
</dbReference>
<feature type="domain" description="Transcription regulator PadR N-terminal" evidence="1">
    <location>
        <begin position="14"/>
        <end position="86"/>
    </location>
</feature>
<evidence type="ECO:0000313" key="4">
    <source>
        <dbReference type="Proteomes" id="UP001499979"/>
    </source>
</evidence>
<reference evidence="4" key="1">
    <citation type="journal article" date="2019" name="Int. J. Syst. Evol. Microbiol.">
        <title>The Global Catalogue of Microorganisms (GCM) 10K type strain sequencing project: providing services to taxonomists for standard genome sequencing and annotation.</title>
        <authorList>
            <consortium name="The Broad Institute Genomics Platform"/>
            <consortium name="The Broad Institute Genome Sequencing Center for Infectious Disease"/>
            <person name="Wu L."/>
            <person name="Ma J."/>
        </authorList>
    </citation>
    <scope>NUCLEOTIDE SEQUENCE [LARGE SCALE GENOMIC DNA]</scope>
    <source>
        <strain evidence="4">JCM 11813</strain>
    </source>
</reference>
<sequence length="185" mass="21214">MSTARLTPTSYVVLGMVAMRGPSTSYDLKRAVQNSVGYFWPFPHAQLYSEPKRLVDLGLLEVESEEDGRRRQTYTVTPSGMAALREWLAEPTEEQLQVRDVAELKLFFGEFAEPVDIQRLAEEQVTQHRARIAAYERIQARYGDRSDVAERMVPLRLGLAMEHAALKFWEDLRAERQQLEEARGA</sequence>
<dbReference type="Proteomes" id="UP001499979">
    <property type="component" value="Unassembled WGS sequence"/>
</dbReference>
<dbReference type="Pfam" id="PF10400">
    <property type="entry name" value="Vir_act_alpha_C"/>
    <property type="match status" value="1"/>
</dbReference>
<feature type="domain" description="Transcription regulator PadR C-terminal" evidence="2">
    <location>
        <begin position="98"/>
        <end position="173"/>
    </location>
</feature>
<dbReference type="InterPro" id="IPR018309">
    <property type="entry name" value="Tscrpt_reg_PadR_C"/>
</dbReference>
<dbReference type="InterPro" id="IPR036390">
    <property type="entry name" value="WH_DNA-bd_sf"/>
</dbReference>
<accession>A0ABP4FCC3</accession>
<dbReference type="PANTHER" id="PTHR43252">
    <property type="entry name" value="TRANSCRIPTIONAL REGULATOR YQJI"/>
    <property type="match status" value="1"/>
</dbReference>
<protein>
    <submittedName>
        <fullName evidence="3">PadR family transcriptional regulator</fullName>
    </submittedName>
</protein>
<name>A0ABP4FCC3_9ACTN</name>
<dbReference type="SUPFAM" id="SSF46785">
    <property type="entry name" value="Winged helix' DNA-binding domain"/>
    <property type="match status" value="1"/>
</dbReference>
<dbReference type="InterPro" id="IPR036388">
    <property type="entry name" value="WH-like_DNA-bd_sf"/>
</dbReference>
<dbReference type="RefSeq" id="WP_343910642.1">
    <property type="nucleotide sequence ID" value="NZ_BAAAJE010000030.1"/>
</dbReference>
<evidence type="ECO:0000259" key="2">
    <source>
        <dbReference type="Pfam" id="PF10400"/>
    </source>
</evidence>
<gene>
    <name evidence="3" type="ORF">GCM10009606_46010</name>
</gene>
<organism evidence="3 4">
    <name type="scientific">Nocardioides aquiterrae</name>
    <dbReference type="NCBI Taxonomy" id="203799"/>
    <lineage>
        <taxon>Bacteria</taxon>
        <taxon>Bacillati</taxon>
        <taxon>Actinomycetota</taxon>
        <taxon>Actinomycetes</taxon>
        <taxon>Propionibacteriales</taxon>
        <taxon>Nocardioidaceae</taxon>
        <taxon>Nocardioides</taxon>
    </lineage>
</organism>
<comment type="caution">
    <text evidence="3">The sequence shown here is derived from an EMBL/GenBank/DDBJ whole genome shotgun (WGS) entry which is preliminary data.</text>
</comment>